<feature type="transmembrane region" description="Helical" evidence="7">
    <location>
        <begin position="158"/>
        <end position="180"/>
    </location>
</feature>
<keyword evidence="3" id="KW-1003">Cell membrane</keyword>
<dbReference type="PANTHER" id="PTHR42925">
    <property type="entry name" value="MULTIDRUG AND TOXIN EFFLUX PROTEIN MATE FAMILY"/>
    <property type="match status" value="1"/>
</dbReference>
<dbReference type="PANTHER" id="PTHR42925:SF2">
    <property type="entry name" value="NA+ DRIVEN MULTIDRUG EFFLUX PUMP"/>
    <property type="match status" value="1"/>
</dbReference>
<feature type="transmembrane region" description="Helical" evidence="7">
    <location>
        <begin position="54"/>
        <end position="75"/>
    </location>
</feature>
<feature type="transmembrane region" description="Helical" evidence="7">
    <location>
        <begin position="319"/>
        <end position="342"/>
    </location>
</feature>
<dbReference type="RefSeq" id="WP_160624052.1">
    <property type="nucleotide sequence ID" value="NZ_WUUQ01000001.1"/>
</dbReference>
<dbReference type="Pfam" id="PF01554">
    <property type="entry name" value="MatE"/>
    <property type="match status" value="2"/>
</dbReference>
<feature type="transmembrane region" description="Helical" evidence="7">
    <location>
        <begin position="348"/>
        <end position="365"/>
    </location>
</feature>
<keyword evidence="6 7" id="KW-0472">Membrane</keyword>
<dbReference type="Proteomes" id="UP000434036">
    <property type="component" value="Unassembled WGS sequence"/>
</dbReference>
<sequence length="456" mass="50250">MNKKRFYRHMMILAIPIALQNLITVGVSMADTLMLGSLGEVPLSASSLANQLFFIFTLVIYGTAGGTNVLVAQFWGKQDVPSIKKVLGYSYRVMAAFAFVIVILAAVFPQYVMAVFTTDPEVIEQGIAYLHIASISFIFFGITTITTRVLCAVQTVNISLGASIVSLITNVFFNWVFIFGNLGAPALGVAGAAIATTIARFVECVIVLYYVRFKETKLHLRLRDLRHLDKEIRPAFIKNSTPVICNELLWSTGTSLLSVIIGRMGTSFVAAYSIYNVISQLSSVMSQGVASSAATIVGNTIGAKDYEHMPFITWHLQKASMVVGIGAFLFVLLIRPTMPFFYHLGSESMGYLMQILLIGAVMEGLRPMAFVNMVGILRGGGDAKFVLVNDIIFLWTICLPLGFVSGLIWKWPVPIVFTILRFDDMIKLVTSTIRIKANHWIKNVTEIGPEKKEAIQ</sequence>
<accession>A0A6N8U2X3</accession>
<gene>
    <name evidence="8" type="ORF">GSF08_01215</name>
</gene>
<dbReference type="InterPro" id="IPR047135">
    <property type="entry name" value="YsiQ"/>
</dbReference>
<evidence type="ECO:0000313" key="8">
    <source>
        <dbReference type="EMBL" id="MXQ72562.1"/>
    </source>
</evidence>
<feature type="transmembrane region" description="Helical" evidence="7">
    <location>
        <begin position="87"/>
        <end position="108"/>
    </location>
</feature>
<dbReference type="InterPro" id="IPR048279">
    <property type="entry name" value="MdtK-like"/>
</dbReference>
<feature type="transmembrane region" description="Helical" evidence="7">
    <location>
        <begin position="386"/>
        <end position="409"/>
    </location>
</feature>
<dbReference type="GO" id="GO:0005886">
    <property type="term" value="C:plasma membrane"/>
    <property type="evidence" value="ECO:0007669"/>
    <property type="project" value="UniProtKB-SubCell"/>
</dbReference>
<evidence type="ECO:0000256" key="4">
    <source>
        <dbReference type="ARBA" id="ARBA00022692"/>
    </source>
</evidence>
<reference evidence="8 9" key="2">
    <citation type="submission" date="2020-01" db="EMBL/GenBank/DDBJ databases">
        <title>Clostridiaceae sp. nov. isolated from the gut of human by culturomics.</title>
        <authorList>
            <person name="Chang Y."/>
        </authorList>
    </citation>
    <scope>NUCLEOTIDE SEQUENCE [LARGE SCALE GENOMIC DNA]</scope>
    <source>
        <strain evidence="8 9">DONG20-135</strain>
    </source>
</reference>
<dbReference type="GO" id="GO:0042910">
    <property type="term" value="F:xenobiotic transmembrane transporter activity"/>
    <property type="evidence" value="ECO:0007669"/>
    <property type="project" value="InterPro"/>
</dbReference>
<dbReference type="InterPro" id="IPR002528">
    <property type="entry name" value="MATE_fam"/>
</dbReference>
<keyword evidence="9" id="KW-1185">Reference proteome</keyword>
<comment type="caution">
    <text evidence="8">The sequence shown here is derived from an EMBL/GenBank/DDBJ whole genome shotgun (WGS) entry which is preliminary data.</text>
</comment>
<keyword evidence="2" id="KW-0813">Transport</keyword>
<keyword evidence="5 7" id="KW-1133">Transmembrane helix</keyword>
<dbReference type="NCBIfam" id="TIGR00797">
    <property type="entry name" value="matE"/>
    <property type="match status" value="1"/>
</dbReference>
<evidence type="ECO:0000256" key="2">
    <source>
        <dbReference type="ARBA" id="ARBA00022448"/>
    </source>
</evidence>
<comment type="subcellular location">
    <subcellularLocation>
        <location evidence="1">Cell membrane</location>
        <topology evidence="1">Multi-pass membrane protein</topology>
    </subcellularLocation>
</comment>
<organism evidence="8 9">
    <name type="scientific">Copranaerobaculum intestinale</name>
    <dbReference type="NCBI Taxonomy" id="2692629"/>
    <lineage>
        <taxon>Bacteria</taxon>
        <taxon>Bacillati</taxon>
        <taxon>Bacillota</taxon>
        <taxon>Erysipelotrichia</taxon>
        <taxon>Erysipelotrichales</taxon>
        <taxon>Erysipelotrichaceae</taxon>
        <taxon>Copranaerobaculum</taxon>
    </lineage>
</organism>
<feature type="transmembrane region" description="Helical" evidence="7">
    <location>
        <begin position="186"/>
        <end position="211"/>
    </location>
</feature>
<evidence type="ECO:0000256" key="6">
    <source>
        <dbReference type="ARBA" id="ARBA00023136"/>
    </source>
</evidence>
<evidence type="ECO:0000256" key="5">
    <source>
        <dbReference type="ARBA" id="ARBA00022989"/>
    </source>
</evidence>
<evidence type="ECO:0000256" key="7">
    <source>
        <dbReference type="SAM" id="Phobius"/>
    </source>
</evidence>
<evidence type="ECO:0000256" key="3">
    <source>
        <dbReference type="ARBA" id="ARBA00022475"/>
    </source>
</evidence>
<keyword evidence="4 7" id="KW-0812">Transmembrane</keyword>
<reference evidence="8 9" key="1">
    <citation type="submission" date="2019-12" db="EMBL/GenBank/DDBJ databases">
        <authorList>
            <person name="Yang R."/>
        </authorList>
    </citation>
    <scope>NUCLEOTIDE SEQUENCE [LARGE SCALE GENOMIC DNA]</scope>
    <source>
        <strain evidence="8 9">DONG20-135</strain>
    </source>
</reference>
<feature type="transmembrane region" description="Helical" evidence="7">
    <location>
        <begin position="128"/>
        <end position="151"/>
    </location>
</feature>
<name>A0A6N8U2X3_9FIRM</name>
<protein>
    <submittedName>
        <fullName evidence="8">MATE family efflux transporter</fullName>
    </submittedName>
</protein>
<dbReference type="PIRSF" id="PIRSF006603">
    <property type="entry name" value="DinF"/>
    <property type="match status" value="1"/>
</dbReference>
<dbReference type="EMBL" id="WUUQ01000001">
    <property type="protein sequence ID" value="MXQ72562.1"/>
    <property type="molecule type" value="Genomic_DNA"/>
</dbReference>
<dbReference type="GO" id="GO:0015297">
    <property type="term" value="F:antiporter activity"/>
    <property type="evidence" value="ECO:0007669"/>
    <property type="project" value="InterPro"/>
</dbReference>
<dbReference type="AlphaFoldDB" id="A0A6N8U2X3"/>
<evidence type="ECO:0000256" key="1">
    <source>
        <dbReference type="ARBA" id="ARBA00004651"/>
    </source>
</evidence>
<proteinExistence type="predicted"/>
<evidence type="ECO:0000313" key="9">
    <source>
        <dbReference type="Proteomes" id="UP000434036"/>
    </source>
</evidence>